<feature type="non-terminal residue" evidence="1">
    <location>
        <position position="1"/>
    </location>
</feature>
<reference evidence="1" key="1">
    <citation type="journal article" date="2023" name="Mol. Phylogenet. Evol.">
        <title>Genome-scale phylogeny and comparative genomics of the fungal order Sordariales.</title>
        <authorList>
            <person name="Hensen N."/>
            <person name="Bonometti L."/>
            <person name="Westerberg I."/>
            <person name="Brannstrom I.O."/>
            <person name="Guillou S."/>
            <person name="Cros-Aarteil S."/>
            <person name="Calhoun S."/>
            <person name="Haridas S."/>
            <person name="Kuo A."/>
            <person name="Mondo S."/>
            <person name="Pangilinan J."/>
            <person name="Riley R."/>
            <person name="LaButti K."/>
            <person name="Andreopoulos B."/>
            <person name="Lipzen A."/>
            <person name="Chen C."/>
            <person name="Yan M."/>
            <person name="Daum C."/>
            <person name="Ng V."/>
            <person name="Clum A."/>
            <person name="Steindorff A."/>
            <person name="Ohm R.A."/>
            <person name="Martin F."/>
            <person name="Silar P."/>
            <person name="Natvig D.O."/>
            <person name="Lalanne C."/>
            <person name="Gautier V."/>
            <person name="Ament-Velasquez S.L."/>
            <person name="Kruys A."/>
            <person name="Hutchinson M.I."/>
            <person name="Powell A.J."/>
            <person name="Barry K."/>
            <person name="Miller A.N."/>
            <person name="Grigoriev I.V."/>
            <person name="Debuchy R."/>
            <person name="Gladieux P."/>
            <person name="Hiltunen Thoren M."/>
            <person name="Johannesson H."/>
        </authorList>
    </citation>
    <scope>NUCLEOTIDE SEQUENCE</scope>
    <source>
        <strain evidence="1">CBS 314.62</strain>
    </source>
</reference>
<comment type="caution">
    <text evidence="1">The sequence shown here is derived from an EMBL/GenBank/DDBJ whole genome shotgun (WGS) entry which is preliminary data.</text>
</comment>
<name>A0AAE1C732_9PEZI</name>
<reference evidence="1" key="2">
    <citation type="submission" date="2023-06" db="EMBL/GenBank/DDBJ databases">
        <authorList>
            <consortium name="Lawrence Berkeley National Laboratory"/>
            <person name="Haridas S."/>
            <person name="Hensen N."/>
            <person name="Bonometti L."/>
            <person name="Westerberg I."/>
            <person name="Brannstrom I.O."/>
            <person name="Guillou S."/>
            <person name="Cros-Aarteil S."/>
            <person name="Calhoun S."/>
            <person name="Kuo A."/>
            <person name="Mondo S."/>
            <person name="Pangilinan J."/>
            <person name="Riley R."/>
            <person name="Labutti K."/>
            <person name="Andreopoulos B."/>
            <person name="Lipzen A."/>
            <person name="Chen C."/>
            <person name="Yanf M."/>
            <person name="Daum C."/>
            <person name="Ng V."/>
            <person name="Clum A."/>
            <person name="Steindorff A."/>
            <person name="Ohm R."/>
            <person name="Martin F."/>
            <person name="Silar P."/>
            <person name="Natvig D."/>
            <person name="Lalanne C."/>
            <person name="Gautier V."/>
            <person name="Ament-Velasquez S.L."/>
            <person name="Kruys A."/>
            <person name="Hutchinson M.I."/>
            <person name="Powell A.J."/>
            <person name="Barry K."/>
            <person name="Miller A.N."/>
            <person name="Grigoriev I.V."/>
            <person name="Debuchy R."/>
            <person name="Gladieux P."/>
            <person name="Thoren M.H."/>
            <person name="Johannesson H."/>
        </authorList>
    </citation>
    <scope>NUCLEOTIDE SEQUENCE</scope>
    <source>
        <strain evidence="1">CBS 314.62</strain>
    </source>
</reference>
<gene>
    <name evidence="1" type="ORF">B0T22DRAFT_524290</name>
</gene>
<dbReference type="EMBL" id="JAULSO010000009">
    <property type="protein sequence ID" value="KAK3680900.1"/>
    <property type="molecule type" value="Genomic_DNA"/>
</dbReference>
<evidence type="ECO:0000313" key="1">
    <source>
        <dbReference type="EMBL" id="KAK3680900.1"/>
    </source>
</evidence>
<accession>A0AAE1C732</accession>
<evidence type="ECO:0000313" key="2">
    <source>
        <dbReference type="Proteomes" id="UP001270362"/>
    </source>
</evidence>
<sequence>LQLTRLVILQSSSRSALHHLQAPAPPPSSSPLSLFRKRRSTTVAMKLNMGVLASAAMAFQAATVLAADEFYVTNIKQADNSWVATATWNRGPGDIRPIKGDGCTEDNENPFSDVTEVCFDWYNNRGHIRASGLTIGFTKRSESDIVAGRSTLSRWSTDDF</sequence>
<protein>
    <submittedName>
        <fullName evidence="1">Uncharacterized protein</fullName>
    </submittedName>
</protein>
<dbReference type="Proteomes" id="UP001270362">
    <property type="component" value="Unassembled WGS sequence"/>
</dbReference>
<keyword evidence="2" id="KW-1185">Reference proteome</keyword>
<organism evidence="1 2">
    <name type="scientific">Podospora appendiculata</name>
    <dbReference type="NCBI Taxonomy" id="314037"/>
    <lineage>
        <taxon>Eukaryota</taxon>
        <taxon>Fungi</taxon>
        <taxon>Dikarya</taxon>
        <taxon>Ascomycota</taxon>
        <taxon>Pezizomycotina</taxon>
        <taxon>Sordariomycetes</taxon>
        <taxon>Sordariomycetidae</taxon>
        <taxon>Sordariales</taxon>
        <taxon>Podosporaceae</taxon>
        <taxon>Podospora</taxon>
    </lineage>
</organism>
<proteinExistence type="predicted"/>
<dbReference type="AlphaFoldDB" id="A0AAE1C732"/>